<accession>A0A6J4INI5</accession>
<proteinExistence type="predicted"/>
<sequence>MVPSFPGPVVRMPGAGRFLSSIKDAIGTQTEQFIINKF</sequence>
<gene>
    <name evidence="1" type="ORF">AVDCRST_MAG56-2189</name>
</gene>
<dbReference type="AlphaFoldDB" id="A0A6J4INI5"/>
<reference evidence="1" key="1">
    <citation type="submission" date="2020-02" db="EMBL/GenBank/DDBJ databases">
        <authorList>
            <person name="Meier V. D."/>
        </authorList>
    </citation>
    <scope>NUCLEOTIDE SEQUENCE</scope>
    <source>
        <strain evidence="1">AVDCRST_MAG56</strain>
    </source>
</reference>
<protein>
    <submittedName>
        <fullName evidence="1">Uncharacterized protein</fullName>
    </submittedName>
</protein>
<organism evidence="1">
    <name type="scientific">uncultured Cytophagales bacterium</name>
    <dbReference type="NCBI Taxonomy" id="158755"/>
    <lineage>
        <taxon>Bacteria</taxon>
        <taxon>Pseudomonadati</taxon>
        <taxon>Bacteroidota</taxon>
        <taxon>Sphingobacteriia</taxon>
        <taxon>Sphingobacteriales</taxon>
        <taxon>environmental samples</taxon>
    </lineage>
</organism>
<dbReference type="EMBL" id="CADCTQ010000197">
    <property type="protein sequence ID" value="CAA9255440.1"/>
    <property type="molecule type" value="Genomic_DNA"/>
</dbReference>
<evidence type="ECO:0000313" key="1">
    <source>
        <dbReference type="EMBL" id="CAA9255440.1"/>
    </source>
</evidence>
<name>A0A6J4INI5_9SPHI</name>